<keyword evidence="2" id="KW-0479">Metal-binding</keyword>
<evidence type="ECO:0000259" key="6">
    <source>
        <dbReference type="PROSITE" id="PS50975"/>
    </source>
</evidence>
<gene>
    <name evidence="8" type="ORF">METZ01_LOCUS15603</name>
</gene>
<dbReference type="SUPFAM" id="SSF56059">
    <property type="entry name" value="Glutathione synthetase ATP-binding domain-like"/>
    <property type="match status" value="1"/>
</dbReference>
<dbReference type="InterPro" id="IPR004549">
    <property type="entry name" value="Acetyl_CoA_COase_biotin_COase"/>
</dbReference>
<protein>
    <recommendedName>
        <fullName evidence="9">Acetyl-CoA carboxylase subunit A</fullName>
    </recommendedName>
</protein>
<evidence type="ECO:0000259" key="7">
    <source>
        <dbReference type="PROSITE" id="PS50979"/>
    </source>
</evidence>
<dbReference type="Pfam" id="PF02785">
    <property type="entry name" value="Biotin_carb_C"/>
    <property type="match status" value="1"/>
</dbReference>
<feature type="non-terminal residue" evidence="8">
    <location>
        <position position="1"/>
    </location>
</feature>
<dbReference type="GO" id="GO:0005524">
    <property type="term" value="F:ATP binding"/>
    <property type="evidence" value="ECO:0007669"/>
    <property type="project" value="UniProtKB-KW"/>
</dbReference>
<feature type="domain" description="Biotin carboxylation" evidence="7">
    <location>
        <begin position="1"/>
        <end position="446"/>
    </location>
</feature>
<dbReference type="PANTHER" id="PTHR48095:SF2">
    <property type="entry name" value="BIOTIN CARBOXYLASE, CHLOROPLASTIC"/>
    <property type="match status" value="1"/>
</dbReference>
<dbReference type="PROSITE" id="PS00866">
    <property type="entry name" value="CPSASE_1"/>
    <property type="match status" value="1"/>
</dbReference>
<dbReference type="InterPro" id="IPR005481">
    <property type="entry name" value="BC-like_N"/>
</dbReference>
<dbReference type="InterPro" id="IPR005482">
    <property type="entry name" value="Biotin_COase_C"/>
</dbReference>
<organism evidence="8">
    <name type="scientific">marine metagenome</name>
    <dbReference type="NCBI Taxonomy" id="408172"/>
    <lineage>
        <taxon>unclassified sequences</taxon>
        <taxon>metagenomes</taxon>
        <taxon>ecological metagenomes</taxon>
    </lineage>
</organism>
<dbReference type="InterPro" id="IPR005479">
    <property type="entry name" value="CPAse_ATP-bd"/>
</dbReference>
<dbReference type="Pfam" id="PF02786">
    <property type="entry name" value="CPSase_L_D2"/>
    <property type="match status" value="1"/>
</dbReference>
<evidence type="ECO:0000256" key="5">
    <source>
        <dbReference type="ARBA" id="ARBA00022842"/>
    </source>
</evidence>
<dbReference type="InterPro" id="IPR011764">
    <property type="entry name" value="Biotin_carboxylation_dom"/>
</dbReference>
<keyword evidence="5" id="KW-0460">Magnesium</keyword>
<accession>A0A381P929</accession>
<keyword evidence="3" id="KW-0547">Nucleotide-binding</keyword>
<name>A0A381P929_9ZZZZ</name>
<keyword evidence="4" id="KW-0067">ATP-binding</keyword>
<evidence type="ECO:0000313" key="8">
    <source>
        <dbReference type="EMBL" id="SUZ62749.1"/>
    </source>
</evidence>
<dbReference type="NCBIfam" id="NF006367">
    <property type="entry name" value="PRK08591.1"/>
    <property type="match status" value="1"/>
</dbReference>
<dbReference type="PROSITE" id="PS50979">
    <property type="entry name" value="BC"/>
    <property type="match status" value="1"/>
</dbReference>
<dbReference type="InterPro" id="IPR051602">
    <property type="entry name" value="ACC_Biotin_Carboxylase"/>
</dbReference>
<dbReference type="SMART" id="SM01209">
    <property type="entry name" value="GARS_A"/>
    <property type="match status" value="1"/>
</dbReference>
<evidence type="ECO:0000256" key="4">
    <source>
        <dbReference type="ARBA" id="ARBA00022840"/>
    </source>
</evidence>
<feature type="domain" description="ATP-grasp" evidence="6">
    <location>
        <begin position="120"/>
        <end position="317"/>
    </location>
</feature>
<evidence type="ECO:0000256" key="2">
    <source>
        <dbReference type="ARBA" id="ARBA00022723"/>
    </source>
</evidence>
<keyword evidence="1" id="KW-0436">Ligase</keyword>
<dbReference type="GO" id="GO:0016874">
    <property type="term" value="F:ligase activity"/>
    <property type="evidence" value="ECO:0007669"/>
    <property type="project" value="UniProtKB-KW"/>
</dbReference>
<dbReference type="PANTHER" id="PTHR48095">
    <property type="entry name" value="PYRUVATE CARBOXYLASE SUBUNIT A"/>
    <property type="match status" value="1"/>
</dbReference>
<dbReference type="Pfam" id="PF00289">
    <property type="entry name" value="Biotin_carb_N"/>
    <property type="match status" value="1"/>
</dbReference>
<dbReference type="FunFam" id="3.30.1490.20:FF:000018">
    <property type="entry name" value="Biotin carboxylase"/>
    <property type="match status" value="1"/>
</dbReference>
<dbReference type="EMBL" id="UINC01000888">
    <property type="protein sequence ID" value="SUZ62749.1"/>
    <property type="molecule type" value="Genomic_DNA"/>
</dbReference>
<dbReference type="SUPFAM" id="SSF52440">
    <property type="entry name" value="PreATP-grasp domain"/>
    <property type="match status" value="1"/>
</dbReference>
<sequence length="451" mass="48931">VFNKLLIANRGEIALRIIRACHELGVKTVAVYSEADRESLHVRFSDEDVCIGPAPAKDSYLNIPRIMSAAEVTGAEAIHPGYGFLAENAEFSEICQRSDIVFVGPNPDQIRSMGDKATARWTMMELGVPTVPGSDGVISDLDEGEKVAAEIGFPVMIKASSGGGGKGMRIAPDAASFADMFQAAQTEAGAAFGDPDVYLEKCIVEPKHVEFQVFGDQYGRVVHLGERDCSIQRRHQKLIEEAPSPVLTPELREEMGEAAVKAAKGIDYVGAGTVEFLVDSDGSFYFIEMNTRIQVEHPVTEVTTGLDLVKEQIHVAAGEPLSFPSEIPQVRGHAIEFRVNAEDAFMDFAPCPGLIATFHPPGGPGVRLDTHLYSGYQVPPQYDSLLAKLIVSGTDRDETIVRARHALESFVIEGIKTTIPFLHEITQNDKFVAGGVDTGFVDRFLAERAAD</sequence>
<dbReference type="NCBIfam" id="TIGR00514">
    <property type="entry name" value="accC"/>
    <property type="match status" value="1"/>
</dbReference>
<evidence type="ECO:0000256" key="3">
    <source>
        <dbReference type="ARBA" id="ARBA00022741"/>
    </source>
</evidence>
<dbReference type="SMART" id="SM00878">
    <property type="entry name" value="Biotin_carb_C"/>
    <property type="match status" value="1"/>
</dbReference>
<dbReference type="SUPFAM" id="SSF51246">
    <property type="entry name" value="Rudiment single hybrid motif"/>
    <property type="match status" value="1"/>
</dbReference>
<dbReference type="FunFam" id="3.40.50.20:FF:000010">
    <property type="entry name" value="Propionyl-CoA carboxylase subunit alpha"/>
    <property type="match status" value="1"/>
</dbReference>
<dbReference type="PROSITE" id="PS00867">
    <property type="entry name" value="CPSASE_2"/>
    <property type="match status" value="1"/>
</dbReference>
<dbReference type="InterPro" id="IPR011761">
    <property type="entry name" value="ATP-grasp"/>
</dbReference>
<evidence type="ECO:0008006" key="9">
    <source>
        <dbReference type="Google" id="ProtNLM"/>
    </source>
</evidence>
<dbReference type="Gene3D" id="3.30.470.20">
    <property type="entry name" value="ATP-grasp fold, B domain"/>
    <property type="match status" value="1"/>
</dbReference>
<reference evidence="8" key="1">
    <citation type="submission" date="2018-05" db="EMBL/GenBank/DDBJ databases">
        <authorList>
            <person name="Lanie J.A."/>
            <person name="Ng W.-L."/>
            <person name="Kazmierczak K.M."/>
            <person name="Andrzejewski T.M."/>
            <person name="Davidsen T.M."/>
            <person name="Wayne K.J."/>
            <person name="Tettelin H."/>
            <person name="Glass J.I."/>
            <person name="Rusch D."/>
            <person name="Podicherti R."/>
            <person name="Tsui H.-C.T."/>
            <person name="Winkler M.E."/>
        </authorList>
    </citation>
    <scope>NUCLEOTIDE SEQUENCE</scope>
</reference>
<dbReference type="GO" id="GO:0046872">
    <property type="term" value="F:metal ion binding"/>
    <property type="evidence" value="ECO:0007669"/>
    <property type="project" value="UniProtKB-KW"/>
</dbReference>
<dbReference type="InterPro" id="IPR011054">
    <property type="entry name" value="Rudment_hybrid_motif"/>
</dbReference>
<proteinExistence type="predicted"/>
<dbReference type="AlphaFoldDB" id="A0A381P929"/>
<evidence type="ECO:0000256" key="1">
    <source>
        <dbReference type="ARBA" id="ARBA00022598"/>
    </source>
</evidence>
<dbReference type="InterPro" id="IPR016185">
    <property type="entry name" value="PreATP-grasp_dom_sf"/>
</dbReference>
<dbReference type="PROSITE" id="PS50975">
    <property type="entry name" value="ATP_GRASP"/>
    <property type="match status" value="1"/>
</dbReference>